<reference evidence="4" key="1">
    <citation type="submission" date="2019-08" db="EMBL/GenBank/DDBJ databases">
        <authorList>
            <person name="Kucharzyk K."/>
            <person name="Murdoch R.W."/>
            <person name="Higgins S."/>
            <person name="Loffler F."/>
        </authorList>
    </citation>
    <scope>NUCLEOTIDE SEQUENCE</scope>
</reference>
<dbReference type="GO" id="GO:0046872">
    <property type="term" value="F:metal ion binding"/>
    <property type="evidence" value="ECO:0007669"/>
    <property type="project" value="UniProtKB-KW"/>
</dbReference>
<sequence length="46" mass="5247">MRFENGEAVGQETLEILRDWLTHHICVVDRAYVPFMKAALESEAAV</sequence>
<evidence type="ECO:0008006" key="5">
    <source>
        <dbReference type="Google" id="ProtNLM"/>
    </source>
</evidence>
<organism evidence="4">
    <name type="scientific">bioreactor metagenome</name>
    <dbReference type="NCBI Taxonomy" id="1076179"/>
    <lineage>
        <taxon>unclassified sequences</taxon>
        <taxon>metagenomes</taxon>
        <taxon>ecological metagenomes</taxon>
    </lineage>
</organism>
<evidence type="ECO:0000256" key="3">
    <source>
        <dbReference type="ARBA" id="ARBA00023004"/>
    </source>
</evidence>
<dbReference type="AlphaFoldDB" id="A0A645F6L6"/>
<dbReference type="SUPFAM" id="SSF47188">
    <property type="entry name" value="Hemerythrin-like"/>
    <property type="match status" value="1"/>
</dbReference>
<evidence type="ECO:0000256" key="2">
    <source>
        <dbReference type="ARBA" id="ARBA00022723"/>
    </source>
</evidence>
<proteinExistence type="inferred from homology"/>
<keyword evidence="3" id="KW-0408">Iron</keyword>
<dbReference type="Gene3D" id="1.20.120.50">
    <property type="entry name" value="Hemerythrin-like"/>
    <property type="match status" value="1"/>
</dbReference>
<keyword evidence="2" id="KW-0479">Metal-binding</keyword>
<dbReference type="EMBL" id="VSSQ01054281">
    <property type="protein sequence ID" value="MPN08254.1"/>
    <property type="molecule type" value="Genomic_DNA"/>
</dbReference>
<evidence type="ECO:0000313" key="4">
    <source>
        <dbReference type="EMBL" id="MPN08254.1"/>
    </source>
</evidence>
<accession>A0A645F6L6</accession>
<gene>
    <name evidence="4" type="ORF">SDC9_155536</name>
</gene>
<comment type="similarity">
    <text evidence="1">Belongs to the hemerythrin family.</text>
</comment>
<comment type="caution">
    <text evidence="4">The sequence shown here is derived from an EMBL/GenBank/DDBJ whole genome shotgun (WGS) entry which is preliminary data.</text>
</comment>
<evidence type="ECO:0000256" key="1">
    <source>
        <dbReference type="ARBA" id="ARBA00010587"/>
    </source>
</evidence>
<protein>
    <recommendedName>
        <fullName evidence="5">Bacteriohemerythrin</fullName>
    </recommendedName>
</protein>
<name>A0A645F6L6_9ZZZZ</name>
<dbReference type="InterPro" id="IPR035938">
    <property type="entry name" value="Hemerythrin-like_sf"/>
</dbReference>